<organism evidence="2 3">
    <name type="scientific">Floridaenema evergladense BLCC-F167</name>
    <dbReference type="NCBI Taxonomy" id="3153639"/>
    <lineage>
        <taxon>Bacteria</taxon>
        <taxon>Bacillati</taxon>
        <taxon>Cyanobacteriota</taxon>
        <taxon>Cyanophyceae</taxon>
        <taxon>Oscillatoriophycideae</taxon>
        <taxon>Aerosakkonematales</taxon>
        <taxon>Aerosakkonemataceae</taxon>
        <taxon>Floridanema</taxon>
        <taxon>Floridanema evergladense</taxon>
    </lineage>
</organism>
<feature type="transmembrane region" description="Helical" evidence="1">
    <location>
        <begin position="6"/>
        <end position="27"/>
    </location>
</feature>
<comment type="caution">
    <text evidence="2">The sequence shown here is derived from an EMBL/GenBank/DDBJ whole genome shotgun (WGS) entry which is preliminary data.</text>
</comment>
<feature type="transmembrane region" description="Helical" evidence="1">
    <location>
        <begin position="79"/>
        <end position="98"/>
    </location>
</feature>
<accession>A0ABV4WUI1</accession>
<keyword evidence="3" id="KW-1185">Reference proteome</keyword>
<protein>
    <submittedName>
        <fullName evidence="2">Uncharacterized protein</fullName>
    </submittedName>
</protein>
<name>A0ABV4WUI1_9CYAN</name>
<evidence type="ECO:0000313" key="3">
    <source>
        <dbReference type="Proteomes" id="UP001576780"/>
    </source>
</evidence>
<keyword evidence="1" id="KW-1133">Transmembrane helix</keyword>
<evidence type="ECO:0000256" key="1">
    <source>
        <dbReference type="SAM" id="Phobius"/>
    </source>
</evidence>
<keyword evidence="1" id="KW-0472">Membrane</keyword>
<gene>
    <name evidence="2" type="ORF">ACE1CA_29975</name>
</gene>
<proteinExistence type="predicted"/>
<reference evidence="2 3" key="1">
    <citation type="submission" date="2024-09" db="EMBL/GenBank/DDBJ databases">
        <title>Floridaenema gen nov. (Aerosakkonemataceae, Aerosakkonematales ord. nov., Cyanobacteria) from benthic tropical and subtropical fresh waters, with the description of four new species.</title>
        <authorList>
            <person name="Moretto J.A."/>
            <person name="Berthold D.E."/>
            <person name="Lefler F.W."/>
            <person name="Huang I.-S."/>
            <person name="Laughinghouse H. IV."/>
        </authorList>
    </citation>
    <scope>NUCLEOTIDE SEQUENCE [LARGE SCALE GENOMIC DNA]</scope>
    <source>
        <strain evidence="2 3">BLCC-F167</strain>
    </source>
</reference>
<evidence type="ECO:0000313" key="2">
    <source>
        <dbReference type="EMBL" id="MFB2838737.1"/>
    </source>
</evidence>
<dbReference type="RefSeq" id="WP_413281036.1">
    <property type="nucleotide sequence ID" value="NZ_JBHFNT010000276.1"/>
</dbReference>
<keyword evidence="1" id="KW-0812">Transmembrane</keyword>
<sequence>MNIFETLTYLVLGIVLGMVGQSVRAIVGVKKSSEQASFSEESFKDWFEMKRLIFSLILGGTAGALGAISQLGTPIDQQFLLTIVASGYAGADFIEGFMKTRSSMNNTH</sequence>
<dbReference type="EMBL" id="JBHFNT010000276">
    <property type="protein sequence ID" value="MFB2838737.1"/>
    <property type="molecule type" value="Genomic_DNA"/>
</dbReference>
<dbReference type="Proteomes" id="UP001576780">
    <property type="component" value="Unassembled WGS sequence"/>
</dbReference>
<feature type="transmembrane region" description="Helical" evidence="1">
    <location>
        <begin position="52"/>
        <end position="73"/>
    </location>
</feature>